<evidence type="ECO:0000256" key="9">
    <source>
        <dbReference type="ARBA" id="ARBA00023054"/>
    </source>
</evidence>
<name>A0A2T7A2H8_TUBBO</name>
<comment type="similarity">
    <text evidence="2 11">Belongs to the BCAP29/BCAP31 family.</text>
</comment>
<proteinExistence type="inferred from homology"/>
<keyword evidence="4 11" id="KW-0812">Transmembrane</keyword>
<protein>
    <recommendedName>
        <fullName evidence="11">Endoplasmic reticulum transmembrane protein</fullName>
    </recommendedName>
</protein>
<evidence type="ECO:0000256" key="6">
    <source>
        <dbReference type="ARBA" id="ARBA00022892"/>
    </source>
</evidence>
<keyword evidence="16" id="KW-1185">Reference proteome</keyword>
<dbReference type="STRING" id="42251.A0A2T7A2H8"/>
<dbReference type="AlphaFoldDB" id="A0A2T7A2H8"/>
<dbReference type="InterPro" id="IPR008417">
    <property type="entry name" value="BAP29/BAP31"/>
</dbReference>
<feature type="transmembrane region" description="Helical" evidence="11">
    <location>
        <begin position="7"/>
        <end position="28"/>
    </location>
</feature>
<dbReference type="GO" id="GO:0006888">
    <property type="term" value="P:endoplasmic reticulum to Golgi vesicle-mediated transport"/>
    <property type="evidence" value="ECO:0007669"/>
    <property type="project" value="UniProtKB-UniRule"/>
</dbReference>
<evidence type="ECO:0000313" key="16">
    <source>
        <dbReference type="Proteomes" id="UP000244722"/>
    </source>
</evidence>
<keyword evidence="10 11" id="KW-0472">Membrane</keyword>
<dbReference type="PANTHER" id="PTHR12701">
    <property type="entry name" value="BCR-ASSOCIATED PROTEIN, BAP"/>
    <property type="match status" value="1"/>
</dbReference>
<feature type="domain" description="BAP29/BAP31 transmembrane" evidence="13">
    <location>
        <begin position="1"/>
        <end position="138"/>
    </location>
</feature>
<dbReference type="InterPro" id="IPR040463">
    <property type="entry name" value="BAP29/BAP31_N"/>
</dbReference>
<evidence type="ECO:0000313" key="15">
    <source>
        <dbReference type="EMBL" id="PUU81929.1"/>
    </source>
</evidence>
<evidence type="ECO:0000256" key="12">
    <source>
        <dbReference type="SAM" id="Coils"/>
    </source>
</evidence>
<keyword evidence="5 11" id="KW-0256">Endoplasmic reticulum</keyword>
<dbReference type="GO" id="GO:0070973">
    <property type="term" value="P:protein localization to endoplasmic reticulum exit site"/>
    <property type="evidence" value="ECO:0007669"/>
    <property type="project" value="UniProtKB-UniRule"/>
</dbReference>
<dbReference type="GO" id="GO:0006886">
    <property type="term" value="P:intracellular protein transport"/>
    <property type="evidence" value="ECO:0007669"/>
    <property type="project" value="UniProtKB-UniRule"/>
</dbReference>
<evidence type="ECO:0000259" key="13">
    <source>
        <dbReference type="Pfam" id="PF05529"/>
    </source>
</evidence>
<dbReference type="OrthoDB" id="435607at2759"/>
<keyword evidence="3 11" id="KW-0813">Transport</keyword>
<evidence type="ECO:0000256" key="1">
    <source>
        <dbReference type="ARBA" id="ARBA00004477"/>
    </source>
</evidence>
<evidence type="ECO:0000259" key="14">
    <source>
        <dbReference type="Pfam" id="PF18035"/>
    </source>
</evidence>
<accession>A0A2T7A2H8</accession>
<comment type="subcellular location">
    <subcellularLocation>
        <location evidence="1 11">Endoplasmic reticulum membrane</location>
        <topology evidence="1 11">Multi-pass membrane protein</topology>
    </subcellularLocation>
</comment>
<feature type="domain" description="Bap31/Bap29 cytoplasmic coiled-coil" evidence="14">
    <location>
        <begin position="152"/>
        <end position="199"/>
    </location>
</feature>
<keyword evidence="9 12" id="KW-0175">Coiled coil</keyword>
<keyword evidence="8 11" id="KW-1133">Transmembrane helix</keyword>
<comment type="caution">
    <text evidence="15">The sequence shown here is derived from an EMBL/GenBank/DDBJ whole genome shotgun (WGS) entry which is preliminary data.</text>
</comment>
<dbReference type="Gene3D" id="1.20.5.110">
    <property type="match status" value="1"/>
</dbReference>
<dbReference type="EMBL" id="NESQ01000036">
    <property type="protein sequence ID" value="PUU81929.1"/>
    <property type="molecule type" value="Genomic_DNA"/>
</dbReference>
<gene>
    <name evidence="15" type="ORF">B9Z19DRAFT_1099486</name>
</gene>
<dbReference type="GO" id="GO:0005789">
    <property type="term" value="C:endoplasmic reticulum membrane"/>
    <property type="evidence" value="ECO:0007669"/>
    <property type="project" value="UniProtKB-SubCell"/>
</dbReference>
<evidence type="ECO:0000256" key="11">
    <source>
        <dbReference type="RuleBase" id="RU367026"/>
    </source>
</evidence>
<dbReference type="Pfam" id="PF18035">
    <property type="entry name" value="Bap31_Bap29_C"/>
    <property type="match status" value="1"/>
</dbReference>
<reference evidence="15 16" key="1">
    <citation type="submission" date="2017-04" db="EMBL/GenBank/DDBJ databases">
        <title>Draft genome sequence of Tuber borchii Vittad., a whitish edible truffle.</title>
        <authorList>
            <consortium name="DOE Joint Genome Institute"/>
            <person name="Murat C."/>
            <person name="Kuo A."/>
            <person name="Barry K.W."/>
            <person name="Clum A."/>
            <person name="Dockter R.B."/>
            <person name="Fauchery L."/>
            <person name="Iotti M."/>
            <person name="Kohler A."/>
            <person name="Labutti K."/>
            <person name="Lindquist E.A."/>
            <person name="Lipzen A."/>
            <person name="Ohm R.A."/>
            <person name="Wang M."/>
            <person name="Grigoriev I.V."/>
            <person name="Zambonelli A."/>
            <person name="Martin F.M."/>
        </authorList>
    </citation>
    <scope>NUCLEOTIDE SEQUENCE [LARGE SCALE GENOMIC DNA]</scope>
    <source>
        <strain evidence="15 16">Tbo3840</strain>
    </source>
</reference>
<evidence type="ECO:0000256" key="3">
    <source>
        <dbReference type="ARBA" id="ARBA00022448"/>
    </source>
</evidence>
<evidence type="ECO:0000256" key="5">
    <source>
        <dbReference type="ARBA" id="ARBA00022824"/>
    </source>
</evidence>
<dbReference type="PANTHER" id="PTHR12701:SF20">
    <property type="entry name" value="ENDOPLASMIC RETICULUM TRANSMEMBRANE PROTEIN"/>
    <property type="match status" value="1"/>
</dbReference>
<keyword evidence="7 11" id="KW-0653">Protein transport</keyword>
<evidence type="ECO:0000256" key="10">
    <source>
        <dbReference type="ARBA" id="ARBA00023136"/>
    </source>
</evidence>
<evidence type="ECO:0000256" key="2">
    <source>
        <dbReference type="ARBA" id="ARBA00007956"/>
    </source>
</evidence>
<comment type="function">
    <text evidence="11">May play a role in anterograde transport of membrane proteins from the endoplasmic reticulum to the Golgi.</text>
</comment>
<feature type="transmembrane region" description="Helical" evidence="11">
    <location>
        <begin position="34"/>
        <end position="63"/>
    </location>
</feature>
<dbReference type="Proteomes" id="UP000244722">
    <property type="component" value="Unassembled WGS sequence"/>
</dbReference>
<evidence type="ECO:0000256" key="4">
    <source>
        <dbReference type="ARBA" id="ARBA00022692"/>
    </source>
</evidence>
<keyword evidence="15" id="KW-0675">Receptor</keyword>
<sequence>MTLYYSLVFVLLMVEMAVYLLMVLPVPYSPRMRFFTWISTSAVVGKIQYCLKITFVFILILFIDSVNRVYRVQSELSESKHMGGQSVMGHERMEVQARKFYSQRNMYLCGFTLFLSFILDRTYALTLENLQLHTTVKQLRSDSAKLTEGGADELKEQLAAAKRDTEVMKKQAEGLAREFNALADRYSEATGGEKVAKKEL</sequence>
<dbReference type="InterPro" id="IPR041672">
    <property type="entry name" value="Bap31/Bap29_C"/>
</dbReference>
<evidence type="ECO:0000256" key="8">
    <source>
        <dbReference type="ARBA" id="ARBA00022989"/>
    </source>
</evidence>
<evidence type="ECO:0000256" key="7">
    <source>
        <dbReference type="ARBA" id="ARBA00022927"/>
    </source>
</evidence>
<feature type="coiled-coil region" evidence="12">
    <location>
        <begin position="144"/>
        <end position="178"/>
    </location>
</feature>
<comment type="caution">
    <text evidence="11">Lacks conserved residue(s) required for the propagation of feature annotation.</text>
</comment>
<organism evidence="15 16">
    <name type="scientific">Tuber borchii</name>
    <name type="common">White truffle</name>
    <dbReference type="NCBI Taxonomy" id="42251"/>
    <lineage>
        <taxon>Eukaryota</taxon>
        <taxon>Fungi</taxon>
        <taxon>Dikarya</taxon>
        <taxon>Ascomycota</taxon>
        <taxon>Pezizomycotina</taxon>
        <taxon>Pezizomycetes</taxon>
        <taxon>Pezizales</taxon>
        <taxon>Tuberaceae</taxon>
        <taxon>Tuber</taxon>
    </lineage>
</organism>
<keyword evidence="6 11" id="KW-0931">ER-Golgi transport</keyword>
<dbReference type="Pfam" id="PF05529">
    <property type="entry name" value="Bap31"/>
    <property type="match status" value="1"/>
</dbReference>